<evidence type="ECO:0000256" key="6">
    <source>
        <dbReference type="ARBA" id="ARBA00022840"/>
    </source>
</evidence>
<dbReference type="PATRIC" id="fig|330734.3.peg.657"/>
<comment type="miscellaneous">
    <text evidence="8">The reaction proceeds by a bi uni uni bi ping pong mechanism.</text>
</comment>
<comment type="similarity">
    <text evidence="2 8">Belongs to the pantothenate synthetase family.</text>
</comment>
<dbReference type="EC" id="6.3.2.1" evidence="8"/>
<dbReference type="Proteomes" id="UP000036406">
    <property type="component" value="Chromosome"/>
</dbReference>
<dbReference type="SUPFAM" id="SSF52374">
    <property type="entry name" value="Nucleotidylyl transferase"/>
    <property type="match status" value="1"/>
</dbReference>
<keyword evidence="6 8" id="KW-0067">ATP-binding</keyword>
<reference evidence="9 10" key="1">
    <citation type="submission" date="2015-05" db="EMBL/GenBank/DDBJ databases">
        <title>Complete genome of Marinobacter psychrophilus strain 20041T isolated from sea-ice of the Canadian Basin.</title>
        <authorList>
            <person name="Song L."/>
            <person name="Ren L."/>
            <person name="Yu Y."/>
            <person name="Wang X."/>
        </authorList>
    </citation>
    <scope>NUCLEOTIDE SEQUENCE [LARGE SCALE GENOMIC DNA]</scope>
    <source>
        <strain evidence="9 10">20041</strain>
    </source>
</reference>
<accession>A0A0H4I8Y2</accession>
<keyword evidence="8" id="KW-0963">Cytoplasm</keyword>
<dbReference type="STRING" id="330734.ABA45_02950"/>
<proteinExistence type="inferred from homology"/>
<dbReference type="AlphaFoldDB" id="A0A0H4I8Y2"/>
<gene>
    <name evidence="8" type="primary">panC</name>
    <name evidence="9" type="ORF">ABA45_02950</name>
</gene>
<keyword evidence="5 8" id="KW-0547">Nucleotide-binding</keyword>
<comment type="pathway">
    <text evidence="1 8">Cofactor biosynthesis; (R)-pantothenate biosynthesis; (R)-pantothenate from (R)-pantoate and beta-alanine: step 1/1.</text>
</comment>
<feature type="binding site" evidence="8">
    <location>
        <begin position="30"/>
        <end position="37"/>
    </location>
    <ligand>
        <name>ATP</name>
        <dbReference type="ChEBI" id="CHEBI:30616"/>
    </ligand>
</feature>
<evidence type="ECO:0000313" key="10">
    <source>
        <dbReference type="Proteomes" id="UP000036406"/>
    </source>
</evidence>
<evidence type="ECO:0000256" key="2">
    <source>
        <dbReference type="ARBA" id="ARBA00009256"/>
    </source>
</evidence>
<dbReference type="CDD" id="cd00560">
    <property type="entry name" value="PanC"/>
    <property type="match status" value="1"/>
</dbReference>
<sequence>MRTVNTVKELRAMVRSWRQQGKTIALVPTMGNLHEGHLSLVRKAAEAADIVITSIFVNPMQFGASEDLDSYPRTLMEDQSMLAGAGNTLLFTPSAADIYPAGLAHQTKVMVSDISEGHCGASRPGHFDGVSTVVTMLLNMVQPDFALFGEKDLQQLTIIRKLVRDLMLPVEIIGVAIVRDRDGLAKSSRNGYLSIEDRALAPALYKILQTIEKDLQSGDTHFARLSEHAKTELLNAGLRPDYVNIVNSQTLKPATADDRELAILAAVFLGATRLIDNISLVR</sequence>
<evidence type="ECO:0000256" key="3">
    <source>
        <dbReference type="ARBA" id="ARBA00022598"/>
    </source>
</evidence>
<dbReference type="PANTHER" id="PTHR21299">
    <property type="entry name" value="CYTIDYLATE KINASE/PANTOATE-BETA-ALANINE LIGASE"/>
    <property type="match status" value="1"/>
</dbReference>
<evidence type="ECO:0000256" key="1">
    <source>
        <dbReference type="ARBA" id="ARBA00004990"/>
    </source>
</evidence>
<dbReference type="NCBIfam" id="TIGR00018">
    <property type="entry name" value="panC"/>
    <property type="match status" value="1"/>
</dbReference>
<dbReference type="FunFam" id="3.30.1300.10:FF:000001">
    <property type="entry name" value="Pantothenate synthetase"/>
    <property type="match status" value="1"/>
</dbReference>
<dbReference type="PANTHER" id="PTHR21299:SF1">
    <property type="entry name" value="PANTOATE--BETA-ALANINE LIGASE"/>
    <property type="match status" value="1"/>
</dbReference>
<dbReference type="GO" id="GO:0004592">
    <property type="term" value="F:pantoate-beta-alanine ligase activity"/>
    <property type="evidence" value="ECO:0007669"/>
    <property type="project" value="UniProtKB-UniRule"/>
</dbReference>
<comment type="function">
    <text evidence="8">Catalyzes the condensation of pantoate with beta-alanine in an ATP-dependent reaction via a pantoyl-adenylate intermediate.</text>
</comment>
<dbReference type="InterPro" id="IPR042176">
    <property type="entry name" value="Pantoate_ligase_C"/>
</dbReference>
<dbReference type="Gene3D" id="3.40.50.620">
    <property type="entry name" value="HUPs"/>
    <property type="match status" value="1"/>
</dbReference>
<evidence type="ECO:0000256" key="4">
    <source>
        <dbReference type="ARBA" id="ARBA00022655"/>
    </source>
</evidence>
<dbReference type="FunFam" id="3.40.50.620:FF:000013">
    <property type="entry name" value="Pantothenate synthetase"/>
    <property type="match status" value="1"/>
</dbReference>
<feature type="binding site" evidence="8">
    <location>
        <position position="155"/>
    </location>
    <ligand>
        <name>(R)-pantoate</name>
        <dbReference type="ChEBI" id="CHEBI:15980"/>
    </ligand>
</feature>
<dbReference type="InterPro" id="IPR014729">
    <property type="entry name" value="Rossmann-like_a/b/a_fold"/>
</dbReference>
<name>A0A0H4I8Y2_9GAMM</name>
<feature type="binding site" evidence="8">
    <location>
        <begin position="186"/>
        <end position="189"/>
    </location>
    <ligand>
        <name>ATP</name>
        <dbReference type="ChEBI" id="CHEBI:30616"/>
    </ligand>
</feature>
<dbReference type="GO" id="GO:0005829">
    <property type="term" value="C:cytosol"/>
    <property type="evidence" value="ECO:0007669"/>
    <property type="project" value="TreeGrafter"/>
</dbReference>
<evidence type="ECO:0000256" key="5">
    <source>
        <dbReference type="ARBA" id="ARBA00022741"/>
    </source>
</evidence>
<feature type="binding site" evidence="8">
    <location>
        <position position="61"/>
    </location>
    <ligand>
        <name>beta-alanine</name>
        <dbReference type="ChEBI" id="CHEBI:57966"/>
    </ligand>
</feature>
<comment type="subunit">
    <text evidence="8">Homodimer.</text>
</comment>
<organism evidence="9 10">
    <name type="scientific">Marinobacter psychrophilus</name>
    <dbReference type="NCBI Taxonomy" id="330734"/>
    <lineage>
        <taxon>Bacteria</taxon>
        <taxon>Pseudomonadati</taxon>
        <taxon>Pseudomonadota</taxon>
        <taxon>Gammaproteobacteria</taxon>
        <taxon>Pseudomonadales</taxon>
        <taxon>Marinobacteraceae</taxon>
        <taxon>Marinobacter</taxon>
    </lineage>
</organism>
<keyword evidence="4 8" id="KW-0566">Pantothenate biosynthesis</keyword>
<feature type="binding site" evidence="8">
    <location>
        <position position="61"/>
    </location>
    <ligand>
        <name>(R)-pantoate</name>
        <dbReference type="ChEBI" id="CHEBI:15980"/>
    </ligand>
</feature>
<dbReference type="KEGG" id="mpq:ABA45_02950"/>
<evidence type="ECO:0000256" key="8">
    <source>
        <dbReference type="HAMAP-Rule" id="MF_00158"/>
    </source>
</evidence>
<feature type="binding site" evidence="8">
    <location>
        <position position="178"/>
    </location>
    <ligand>
        <name>ATP</name>
        <dbReference type="ChEBI" id="CHEBI:30616"/>
    </ligand>
</feature>
<dbReference type="NCBIfam" id="TIGR00125">
    <property type="entry name" value="cyt_tran_rel"/>
    <property type="match status" value="1"/>
</dbReference>
<evidence type="ECO:0000256" key="7">
    <source>
        <dbReference type="ARBA" id="ARBA00048258"/>
    </source>
</evidence>
<comment type="subcellular location">
    <subcellularLocation>
        <location evidence="8">Cytoplasm</location>
    </subcellularLocation>
</comment>
<dbReference type="UniPathway" id="UPA00028">
    <property type="reaction ID" value="UER00005"/>
</dbReference>
<feature type="binding site" evidence="8">
    <location>
        <begin position="149"/>
        <end position="152"/>
    </location>
    <ligand>
        <name>ATP</name>
        <dbReference type="ChEBI" id="CHEBI:30616"/>
    </ligand>
</feature>
<dbReference type="Pfam" id="PF02569">
    <property type="entry name" value="Pantoate_ligase"/>
    <property type="match status" value="1"/>
</dbReference>
<dbReference type="EMBL" id="CP011494">
    <property type="protein sequence ID" value="AKO51507.1"/>
    <property type="molecule type" value="Genomic_DNA"/>
</dbReference>
<keyword evidence="10" id="KW-1185">Reference proteome</keyword>
<feature type="active site" description="Proton donor" evidence="8">
    <location>
        <position position="37"/>
    </location>
</feature>
<protein>
    <recommendedName>
        <fullName evidence="8">Pantothenate synthetase</fullName>
        <shortName evidence="8">PS</shortName>
        <ecNumber evidence="8">6.3.2.1</ecNumber>
    </recommendedName>
    <alternativeName>
        <fullName evidence="8">Pantoate--beta-alanine ligase</fullName>
    </alternativeName>
    <alternativeName>
        <fullName evidence="8">Pantoate-activating enzyme</fullName>
    </alternativeName>
</protein>
<dbReference type="InterPro" id="IPR003721">
    <property type="entry name" value="Pantoate_ligase"/>
</dbReference>
<dbReference type="HAMAP" id="MF_00158">
    <property type="entry name" value="PanC"/>
    <property type="match status" value="1"/>
</dbReference>
<dbReference type="Gene3D" id="3.30.1300.10">
    <property type="entry name" value="Pantoate-beta-alanine ligase, C-terminal domain"/>
    <property type="match status" value="1"/>
</dbReference>
<dbReference type="GO" id="GO:0015940">
    <property type="term" value="P:pantothenate biosynthetic process"/>
    <property type="evidence" value="ECO:0007669"/>
    <property type="project" value="UniProtKB-UniRule"/>
</dbReference>
<dbReference type="InterPro" id="IPR004821">
    <property type="entry name" value="Cyt_trans-like"/>
</dbReference>
<keyword evidence="3 8" id="KW-0436">Ligase</keyword>
<comment type="catalytic activity">
    <reaction evidence="7 8">
        <text>(R)-pantoate + beta-alanine + ATP = (R)-pantothenate + AMP + diphosphate + H(+)</text>
        <dbReference type="Rhea" id="RHEA:10912"/>
        <dbReference type="ChEBI" id="CHEBI:15378"/>
        <dbReference type="ChEBI" id="CHEBI:15980"/>
        <dbReference type="ChEBI" id="CHEBI:29032"/>
        <dbReference type="ChEBI" id="CHEBI:30616"/>
        <dbReference type="ChEBI" id="CHEBI:33019"/>
        <dbReference type="ChEBI" id="CHEBI:57966"/>
        <dbReference type="ChEBI" id="CHEBI:456215"/>
        <dbReference type="EC" id="6.3.2.1"/>
    </reaction>
</comment>
<dbReference type="RefSeq" id="WP_048384278.1">
    <property type="nucleotide sequence ID" value="NZ_CP011494.1"/>
</dbReference>
<dbReference type="GO" id="GO:0005524">
    <property type="term" value="F:ATP binding"/>
    <property type="evidence" value="ECO:0007669"/>
    <property type="project" value="UniProtKB-KW"/>
</dbReference>
<evidence type="ECO:0000313" key="9">
    <source>
        <dbReference type="EMBL" id="AKO51507.1"/>
    </source>
</evidence>